<feature type="domain" description="Flagellin C-terminal" evidence="5">
    <location>
        <begin position="193"/>
        <end position="278"/>
    </location>
</feature>
<dbReference type="EMBL" id="FXUL01000026">
    <property type="protein sequence ID" value="SMP77276.1"/>
    <property type="molecule type" value="Genomic_DNA"/>
</dbReference>
<evidence type="ECO:0000256" key="3">
    <source>
        <dbReference type="RuleBase" id="RU362073"/>
    </source>
</evidence>
<dbReference type="Pfam" id="PF00669">
    <property type="entry name" value="Flagellin_N"/>
    <property type="match status" value="1"/>
</dbReference>
<dbReference type="Gene3D" id="6.10.280.190">
    <property type="match status" value="1"/>
</dbReference>
<dbReference type="InterPro" id="IPR001492">
    <property type="entry name" value="Flagellin"/>
</dbReference>
<dbReference type="Pfam" id="PF00700">
    <property type="entry name" value="Flagellin_C"/>
    <property type="match status" value="1"/>
</dbReference>
<comment type="caution">
    <text evidence="6">The sequence shown here is derived from an EMBL/GenBank/DDBJ whole genome shotgun (WGS) entry which is preliminary data.</text>
</comment>
<evidence type="ECO:0000313" key="6">
    <source>
        <dbReference type="EMBL" id="SMP77276.1"/>
    </source>
</evidence>
<evidence type="ECO:0000259" key="4">
    <source>
        <dbReference type="Pfam" id="PF00669"/>
    </source>
</evidence>
<dbReference type="PRINTS" id="PR00207">
    <property type="entry name" value="FLAGELLIN"/>
</dbReference>
<dbReference type="PANTHER" id="PTHR42792:SF2">
    <property type="entry name" value="FLAGELLIN"/>
    <property type="match status" value="1"/>
</dbReference>
<dbReference type="RefSeq" id="WP_283444906.1">
    <property type="nucleotide sequence ID" value="NZ_FXUL01000026.1"/>
</dbReference>
<keyword evidence="6" id="KW-0969">Cilium</keyword>
<evidence type="ECO:0000259" key="5">
    <source>
        <dbReference type="Pfam" id="PF00700"/>
    </source>
</evidence>
<evidence type="ECO:0000256" key="1">
    <source>
        <dbReference type="ARBA" id="ARBA00005709"/>
    </source>
</evidence>
<keyword evidence="2 3" id="KW-0975">Bacterial flagellum</keyword>
<evidence type="ECO:0000256" key="2">
    <source>
        <dbReference type="ARBA" id="ARBA00023143"/>
    </source>
</evidence>
<gene>
    <name evidence="6" type="ORF">SAMN06295970_12640</name>
</gene>
<dbReference type="InterPro" id="IPR046358">
    <property type="entry name" value="Flagellin_C"/>
</dbReference>
<dbReference type="SUPFAM" id="SSF64518">
    <property type="entry name" value="Phase 1 flagellin"/>
    <property type="match status" value="1"/>
</dbReference>
<protein>
    <recommendedName>
        <fullName evidence="3">Flagellin</fullName>
    </recommendedName>
</protein>
<dbReference type="PANTHER" id="PTHR42792">
    <property type="entry name" value="FLAGELLIN"/>
    <property type="match status" value="1"/>
</dbReference>
<accession>A0ABY1QQ55</accession>
<dbReference type="InterPro" id="IPR001029">
    <property type="entry name" value="Flagellin_N"/>
</dbReference>
<sequence length="279" mass="28895">MAVINTNISSLNAQRNLAASAGAQATSMQRLSSGLRVNSAKDDAAGLAIATRMDSQIRGSTVALRNANDAISFAQTGEGALSKMTDAMQRMRDLAVQSANDTNTSGDRDNLQTEFAQLQAEVTRLQGTKFNGGDVLGTGGGVAGVHTFQVGAGTNAATDQIDVKTNALTDTTAAVAGAIKIDGANNTNSKTAIDAIDKGLTEINKERANFGAVQNRFESVIGNLQISVENQSAAKSRIMDTDFAAETANMTRGNILQQAGTAMLAQANSAPNSVLSLLR</sequence>
<evidence type="ECO:0000313" key="7">
    <source>
        <dbReference type="Proteomes" id="UP001158049"/>
    </source>
</evidence>
<dbReference type="InterPro" id="IPR042187">
    <property type="entry name" value="Flagellin_C_sub2"/>
</dbReference>
<dbReference type="Gene3D" id="6.10.10.10">
    <property type="entry name" value="Flagellar export chaperone, C-terminal domain"/>
    <property type="match status" value="1"/>
</dbReference>
<proteinExistence type="inferred from homology"/>
<keyword evidence="3" id="KW-0964">Secreted</keyword>
<keyword evidence="6" id="KW-0282">Flagellum</keyword>
<dbReference type="Proteomes" id="UP001158049">
    <property type="component" value="Unassembled WGS sequence"/>
</dbReference>
<keyword evidence="6" id="KW-0966">Cell projection</keyword>
<feature type="domain" description="Flagellin N-terminal" evidence="4">
    <location>
        <begin position="4"/>
        <end position="136"/>
    </location>
</feature>
<comment type="subcellular location">
    <subcellularLocation>
        <location evidence="3">Secreted</location>
    </subcellularLocation>
    <subcellularLocation>
        <location evidence="3">Bacterial flagellum</location>
    </subcellularLocation>
</comment>
<organism evidence="6 7">
    <name type="scientific">Noviherbaspirillum suwonense</name>
    <dbReference type="NCBI Taxonomy" id="1224511"/>
    <lineage>
        <taxon>Bacteria</taxon>
        <taxon>Pseudomonadati</taxon>
        <taxon>Pseudomonadota</taxon>
        <taxon>Betaproteobacteria</taxon>
        <taxon>Burkholderiales</taxon>
        <taxon>Oxalobacteraceae</taxon>
        <taxon>Noviherbaspirillum</taxon>
    </lineage>
</organism>
<dbReference type="Gene3D" id="1.20.1330.10">
    <property type="entry name" value="f41 fragment of flagellin, N-terminal domain"/>
    <property type="match status" value="1"/>
</dbReference>
<name>A0ABY1QQ55_9BURK</name>
<reference evidence="6 7" key="1">
    <citation type="submission" date="2017-05" db="EMBL/GenBank/DDBJ databases">
        <authorList>
            <person name="Varghese N."/>
            <person name="Submissions S."/>
        </authorList>
    </citation>
    <scope>NUCLEOTIDE SEQUENCE [LARGE SCALE GENOMIC DNA]</scope>
    <source>
        <strain evidence="6 7">DSM 26001</strain>
    </source>
</reference>
<comment type="function">
    <text evidence="3">Flagellin is the subunit protein which polymerizes to form the filaments of bacterial flagella.</text>
</comment>
<keyword evidence="7" id="KW-1185">Reference proteome</keyword>
<comment type="similarity">
    <text evidence="1 3">Belongs to the bacterial flagellin family.</text>
</comment>